<dbReference type="Gene3D" id="3.40.50.1820">
    <property type="entry name" value="alpha/beta hydrolase"/>
    <property type="match status" value="1"/>
</dbReference>
<dbReference type="Gene3D" id="1.10.3020.20">
    <property type="match status" value="1"/>
</dbReference>
<evidence type="ECO:0000256" key="1">
    <source>
        <dbReference type="ARBA" id="ARBA00022801"/>
    </source>
</evidence>
<dbReference type="GO" id="GO:0016787">
    <property type="term" value="F:hydrolase activity"/>
    <property type="evidence" value="ECO:0007669"/>
    <property type="project" value="UniProtKB-KW"/>
</dbReference>
<dbReference type="EMBL" id="JAMJEV010000002">
    <property type="protein sequence ID" value="MDO0821864.1"/>
    <property type="molecule type" value="Genomic_DNA"/>
</dbReference>
<dbReference type="InterPro" id="IPR005674">
    <property type="entry name" value="CocE/Ser_esterase"/>
</dbReference>
<protein>
    <submittedName>
        <fullName evidence="3">CocE/NonD family hydrolase</fullName>
    </submittedName>
</protein>
<dbReference type="Proteomes" id="UP001176021">
    <property type="component" value="Unassembled WGS sequence"/>
</dbReference>
<evidence type="ECO:0000259" key="2">
    <source>
        <dbReference type="SMART" id="SM00939"/>
    </source>
</evidence>
<dbReference type="Pfam" id="PF08530">
    <property type="entry name" value="PepX_C"/>
    <property type="match status" value="1"/>
</dbReference>
<dbReference type="InterPro" id="IPR029058">
    <property type="entry name" value="AB_hydrolase_fold"/>
</dbReference>
<name>A0ABT8QMM0_9FIRM</name>
<accession>A0ABT8QMM0</accession>
<evidence type="ECO:0000313" key="3">
    <source>
        <dbReference type="EMBL" id="MDO0821864.1"/>
    </source>
</evidence>
<dbReference type="InterPro" id="IPR050585">
    <property type="entry name" value="Xaa-Pro_dipeptidyl-ppase/CocE"/>
</dbReference>
<dbReference type="PANTHER" id="PTHR43056">
    <property type="entry name" value="PEPTIDASE S9 PROLYL OLIGOPEPTIDASE"/>
    <property type="match status" value="1"/>
</dbReference>
<feature type="domain" description="Xaa-Pro dipeptidyl-peptidase C-terminal" evidence="2">
    <location>
        <begin position="306"/>
        <end position="563"/>
    </location>
</feature>
<dbReference type="SUPFAM" id="SSF49785">
    <property type="entry name" value="Galactose-binding domain-like"/>
    <property type="match status" value="1"/>
</dbReference>
<reference evidence="3" key="1">
    <citation type="submission" date="2022-05" db="EMBL/GenBank/DDBJ databases">
        <title>Expanded diversity of anoxic marine methylotrophy in a Black Sea sulfate reducing microorganism.</title>
        <authorList>
            <person name="Fischer P.Q."/>
            <person name="Stams A.J.M."/>
            <person name="Villanueva L."/>
            <person name="Sousa D.Z."/>
        </authorList>
    </citation>
    <scope>NUCLEOTIDE SEQUENCE</scope>
    <source>
        <strain evidence="3">P130</strain>
    </source>
</reference>
<dbReference type="SUPFAM" id="SSF53474">
    <property type="entry name" value="alpha/beta-Hydrolases"/>
    <property type="match status" value="1"/>
</dbReference>
<proteinExistence type="predicted"/>
<gene>
    <name evidence="3" type="ORF">M8H41_03185</name>
</gene>
<dbReference type="Gene3D" id="2.60.120.260">
    <property type="entry name" value="Galactose-binding domain-like"/>
    <property type="match status" value="1"/>
</dbReference>
<dbReference type="InterPro" id="IPR008979">
    <property type="entry name" value="Galactose-bd-like_sf"/>
</dbReference>
<dbReference type="SMART" id="SM00939">
    <property type="entry name" value="PepX_C"/>
    <property type="match status" value="1"/>
</dbReference>
<keyword evidence="4" id="KW-1185">Reference proteome</keyword>
<dbReference type="InterPro" id="IPR000383">
    <property type="entry name" value="Xaa-Pro-like_dom"/>
</dbReference>
<evidence type="ECO:0000313" key="4">
    <source>
        <dbReference type="Proteomes" id="UP001176021"/>
    </source>
</evidence>
<dbReference type="PANTHER" id="PTHR43056:SF10">
    <property type="entry name" value="COCE_NOND FAMILY, PUTATIVE (AFU_ORTHOLOGUE AFUA_7G00600)-RELATED"/>
    <property type="match status" value="1"/>
</dbReference>
<sequence length="570" mass="65296">MNQPNIDINERTNNFYELTWKEIQIPMRDGSYLAANLYQPKSDGRFPVIMTMCPYGKDVHFSQFAPANPTIAIEYSHSQDKGPLLSWETPNPEFWVPQGYAVLRIDERGIGNSPGKLDILSESLKKDYYDAIEWAGTEPWSNGKIGLLGISYLAMSQWAVASEQPPHLTCIVPWEGTVDYYAEFCYPGGIQANGFLSFWWKNGILTRQYNPDGKYTEEQLQANRVEFTEVVKNNPLRDKAWKNRFSDLSKVKVPVLSASNWFSAGMHTRGNFLGFQNAASENKWLEVHIGSHVGAFYTVEGRALQKKFLDYWLKGMDTGIMREPKVKLAIPRGGNNYTWRYENEYPLKRTQWTRFYLDASSKMLSEEPAQSKAQVCYEGDKDRESKYWAKPFMMKVFSRDEENSKRVMFKTAPFENETEILGPIKLRLWASSTIEDMDIFVSLRNIDSLGKEVVNSGALTEKFPISQGWLRASLRKTDDELSTGYKPYYTFDEFQKLIPGEVYPLDIEIWDSAIVVAKGNWLLLEIGSQNQSGCALITQTGDDRVWEADVTIHTGEEFDSYLMLPIIPAL</sequence>
<keyword evidence="1 3" id="KW-0378">Hydrolase</keyword>
<dbReference type="RefSeq" id="WP_301998038.1">
    <property type="nucleotide sequence ID" value="NZ_JAMJEV010000002.1"/>
</dbReference>
<organism evidence="3 4">
    <name type="scientific">Desulfosporosinus nitroreducens</name>
    <dbReference type="NCBI Taxonomy" id="2018668"/>
    <lineage>
        <taxon>Bacteria</taxon>
        <taxon>Bacillati</taxon>
        <taxon>Bacillota</taxon>
        <taxon>Clostridia</taxon>
        <taxon>Eubacteriales</taxon>
        <taxon>Desulfitobacteriaceae</taxon>
        <taxon>Desulfosporosinus</taxon>
    </lineage>
</organism>
<dbReference type="NCBIfam" id="TIGR00976">
    <property type="entry name" value="CocE_NonD"/>
    <property type="match status" value="1"/>
</dbReference>
<dbReference type="Pfam" id="PF02129">
    <property type="entry name" value="Peptidase_S15"/>
    <property type="match status" value="1"/>
</dbReference>
<comment type="caution">
    <text evidence="3">The sequence shown here is derived from an EMBL/GenBank/DDBJ whole genome shotgun (WGS) entry which is preliminary data.</text>
</comment>
<dbReference type="InterPro" id="IPR013736">
    <property type="entry name" value="Xaa-Pro_dipept_C"/>
</dbReference>